<evidence type="ECO:0000313" key="2">
    <source>
        <dbReference type="Proteomes" id="UP000012589"/>
    </source>
</evidence>
<reference evidence="1 2" key="1">
    <citation type="journal article" date="2014" name="Genome Announc.">
        <title>Draft genome sequences of the altered schaedler flora, a defined bacterial community from gnotobiotic mice.</title>
        <authorList>
            <person name="Wannemuehler M.J."/>
            <person name="Overstreet A.M."/>
            <person name="Ward D.V."/>
            <person name="Phillips G.J."/>
        </authorList>
    </citation>
    <scope>NUCLEOTIDE SEQUENCE [LARGE SCALE GENOMIC DNA]</scope>
    <source>
        <strain evidence="1 2">ASF492</strain>
    </source>
</reference>
<gene>
    <name evidence="1" type="ORF">C823_05820</name>
</gene>
<keyword evidence="2" id="KW-1185">Reference proteome</keyword>
<evidence type="ECO:0000313" key="1">
    <source>
        <dbReference type="EMBL" id="EMZ18059.1"/>
    </source>
</evidence>
<dbReference type="STRING" id="1235802.C823_05820"/>
<organism evidence="1 2">
    <name type="scientific">Eubacterium plexicaudatum ASF492</name>
    <dbReference type="NCBI Taxonomy" id="1235802"/>
    <lineage>
        <taxon>Bacteria</taxon>
        <taxon>Bacillati</taxon>
        <taxon>Bacillota</taxon>
        <taxon>Clostridia</taxon>
        <taxon>Eubacteriales</taxon>
        <taxon>Eubacteriaceae</taxon>
        <taxon>Eubacterium</taxon>
    </lineage>
</organism>
<sequence length="379" mass="43533">MNKKEIAEIKKRLKKEGCTFTRMCGCYVDSTHNRITRLGKTFLNLDEEEFYKYLELAKKVLSGTVGNNLLELDFPLEEEEQGGKQQFLLGLRESKLKNEELLERFYDLVIENYCFTGNYLILIYHDAYDVPLKTKDNRTLDESEEIYEYLLCAICPVTLSKPGLGYLEDSNEIGLRMRDWIVGAPDTGFVFPAFTDRSTDIHAALFYTKNAKEPPTEFIEGVLGCNQKMTATEQKEVFRSILEDALGEENRYETIKEIHDKIHEKITENTESSPKNVEPEQIELSKNTIREILNNSGISEDKVIQAEQEYDKKVGEAKLYAENVVDQRKFEVKTYDVVLHVKPEKAARIKSQIIDGQKCLVIPMDANENVNVNGIHTTV</sequence>
<comment type="caution">
    <text evidence="1">The sequence shown here is derived from an EMBL/GenBank/DDBJ whole genome shotgun (WGS) entry which is preliminary data.</text>
</comment>
<accession>N2A0H4</accession>
<dbReference type="Proteomes" id="UP000012589">
    <property type="component" value="Unassembled WGS sequence"/>
</dbReference>
<dbReference type="AlphaFoldDB" id="N2A0H4"/>
<name>N2A0H4_9FIRM</name>
<dbReference type="OrthoDB" id="1642058at2"/>
<dbReference type="EMBL" id="AQFT01000191">
    <property type="protein sequence ID" value="EMZ18059.1"/>
    <property type="molecule type" value="Genomic_DNA"/>
</dbReference>
<dbReference type="Pfam" id="PF14199">
    <property type="entry name" value="DUF4317"/>
    <property type="match status" value="1"/>
</dbReference>
<proteinExistence type="predicted"/>
<dbReference type="eggNOG" id="ENOG502Z7TS">
    <property type="taxonomic scope" value="Bacteria"/>
</dbReference>
<protein>
    <recommendedName>
        <fullName evidence="3">DUF4317 domain-containing protein</fullName>
    </recommendedName>
</protein>
<dbReference type="InterPro" id="IPR025466">
    <property type="entry name" value="DUF4317"/>
</dbReference>
<evidence type="ECO:0008006" key="3">
    <source>
        <dbReference type="Google" id="ProtNLM"/>
    </source>
</evidence>
<dbReference type="HOGENOM" id="CLU_044566_1_0_9"/>
<dbReference type="PATRIC" id="fig|1235802.3.peg.6149"/>